<proteinExistence type="predicted"/>
<keyword evidence="3" id="KW-1185">Reference proteome</keyword>
<feature type="compositionally biased region" description="Polar residues" evidence="1">
    <location>
        <begin position="15"/>
        <end position="25"/>
    </location>
</feature>
<organism evidence="2 3">
    <name type="scientific">Pseudocercospora fuligena</name>
    <dbReference type="NCBI Taxonomy" id="685502"/>
    <lineage>
        <taxon>Eukaryota</taxon>
        <taxon>Fungi</taxon>
        <taxon>Dikarya</taxon>
        <taxon>Ascomycota</taxon>
        <taxon>Pezizomycotina</taxon>
        <taxon>Dothideomycetes</taxon>
        <taxon>Dothideomycetidae</taxon>
        <taxon>Mycosphaerellales</taxon>
        <taxon>Mycosphaerellaceae</taxon>
        <taxon>Pseudocercospora</taxon>
    </lineage>
</organism>
<dbReference type="EMBL" id="JABCIY010000150">
    <property type="protein sequence ID" value="KAF7192171.1"/>
    <property type="molecule type" value="Genomic_DNA"/>
</dbReference>
<evidence type="ECO:0000313" key="2">
    <source>
        <dbReference type="EMBL" id="KAF7192171.1"/>
    </source>
</evidence>
<protein>
    <submittedName>
        <fullName evidence="2">Uncharacterized protein</fullName>
    </submittedName>
</protein>
<feature type="compositionally biased region" description="Acidic residues" evidence="1">
    <location>
        <begin position="42"/>
        <end position="51"/>
    </location>
</feature>
<dbReference type="Proteomes" id="UP000660729">
    <property type="component" value="Unassembled WGS sequence"/>
</dbReference>
<dbReference type="OrthoDB" id="10670664at2759"/>
<comment type="caution">
    <text evidence="2">The sequence shown here is derived from an EMBL/GenBank/DDBJ whole genome shotgun (WGS) entry which is preliminary data.</text>
</comment>
<feature type="compositionally biased region" description="Basic and acidic residues" evidence="1">
    <location>
        <begin position="106"/>
        <end position="118"/>
    </location>
</feature>
<accession>A0A8H6RLB9</accession>
<sequence length="356" mass="40747">MTSTIPQKRPHTSHGAITTSKQGSNIFDEEDYAEGENPMFCTDEEDAESLTEEQKQRRDELEEDEKAAKRKKPMMRFANVHADFELDEPVNIFDREALDAKIHELDGKERRLSQDDAHNPPSGPMPYLRSMRFTLETLQSARQGLDKRIIAPPAIQAAPLAAVTDAKPKKRMPTSLTAQVDFEATKHLPPNWSEFLRKMCPDMKYEPSTIDLGNIEAVDAKIREMKARVDDLERRPEYKESKYREDHIEWYEILRTFKKFFPKGYKAPPPRALQELAPLVSFLAETKSSKIMQNWIDLAAKEGNRVAEELRKLKEENVKGSLGAKERGLGGVGKLWEMFGKMASLRLAEMEKGNKK</sequence>
<reference evidence="2" key="1">
    <citation type="submission" date="2020-04" db="EMBL/GenBank/DDBJ databases">
        <title>Draft genome resource of the tomato pathogen Pseudocercospora fuligena.</title>
        <authorList>
            <person name="Zaccaron A."/>
        </authorList>
    </citation>
    <scope>NUCLEOTIDE SEQUENCE</scope>
    <source>
        <strain evidence="2">PF001</strain>
    </source>
</reference>
<evidence type="ECO:0000256" key="1">
    <source>
        <dbReference type="SAM" id="MobiDB-lite"/>
    </source>
</evidence>
<name>A0A8H6RLB9_9PEZI</name>
<feature type="region of interest" description="Disordered" evidence="1">
    <location>
        <begin position="106"/>
        <end position="125"/>
    </location>
</feature>
<feature type="region of interest" description="Disordered" evidence="1">
    <location>
        <begin position="1"/>
        <end position="72"/>
    </location>
</feature>
<evidence type="ECO:0000313" key="3">
    <source>
        <dbReference type="Proteomes" id="UP000660729"/>
    </source>
</evidence>
<gene>
    <name evidence="2" type="ORF">HII31_06557</name>
</gene>
<dbReference type="AlphaFoldDB" id="A0A8H6RLB9"/>